<evidence type="ECO:0000313" key="6">
    <source>
        <dbReference type="Proteomes" id="UP000095544"/>
    </source>
</evidence>
<keyword evidence="3" id="KW-0804">Transcription</keyword>
<dbReference type="InterPro" id="IPR037923">
    <property type="entry name" value="HTH-like"/>
</dbReference>
<dbReference type="OrthoDB" id="9776971at2"/>
<dbReference type="PANTHER" id="PTHR43280">
    <property type="entry name" value="ARAC-FAMILY TRANSCRIPTIONAL REGULATOR"/>
    <property type="match status" value="1"/>
</dbReference>
<dbReference type="InterPro" id="IPR020449">
    <property type="entry name" value="Tscrpt_reg_AraC-type_HTH"/>
</dbReference>
<dbReference type="InterPro" id="IPR009057">
    <property type="entry name" value="Homeodomain-like_sf"/>
</dbReference>
<evidence type="ECO:0000256" key="3">
    <source>
        <dbReference type="ARBA" id="ARBA00023163"/>
    </source>
</evidence>
<dbReference type="SUPFAM" id="SSF51215">
    <property type="entry name" value="Regulatory protein AraC"/>
    <property type="match status" value="1"/>
</dbReference>
<dbReference type="Gene3D" id="1.10.10.60">
    <property type="entry name" value="Homeodomain-like"/>
    <property type="match status" value="2"/>
</dbReference>
<evidence type="ECO:0000313" key="5">
    <source>
        <dbReference type="EMBL" id="CUN77886.1"/>
    </source>
</evidence>
<dbReference type="Pfam" id="PF12833">
    <property type="entry name" value="HTH_18"/>
    <property type="match status" value="1"/>
</dbReference>
<organism evidence="5 6">
    <name type="scientific">Faecalicatena contorta</name>
    <dbReference type="NCBI Taxonomy" id="39482"/>
    <lineage>
        <taxon>Bacteria</taxon>
        <taxon>Bacillati</taxon>
        <taxon>Bacillota</taxon>
        <taxon>Clostridia</taxon>
        <taxon>Lachnospirales</taxon>
        <taxon>Lachnospiraceae</taxon>
        <taxon>Faecalicatena</taxon>
    </lineage>
</organism>
<dbReference type="Gene3D" id="2.60.120.10">
    <property type="entry name" value="Jelly Rolls"/>
    <property type="match status" value="1"/>
</dbReference>
<protein>
    <submittedName>
        <fullName evidence="5">Regulatory protein soxS</fullName>
    </submittedName>
</protein>
<name>A0A173ZR24_9FIRM</name>
<evidence type="ECO:0000256" key="2">
    <source>
        <dbReference type="ARBA" id="ARBA00023125"/>
    </source>
</evidence>
<dbReference type="InterPro" id="IPR018060">
    <property type="entry name" value="HTH_AraC"/>
</dbReference>
<dbReference type="InterPro" id="IPR003313">
    <property type="entry name" value="AraC-bd"/>
</dbReference>
<dbReference type="PROSITE" id="PS01124">
    <property type="entry name" value="HTH_ARAC_FAMILY_2"/>
    <property type="match status" value="1"/>
</dbReference>
<dbReference type="GO" id="GO:0003700">
    <property type="term" value="F:DNA-binding transcription factor activity"/>
    <property type="evidence" value="ECO:0007669"/>
    <property type="project" value="InterPro"/>
</dbReference>
<feature type="domain" description="HTH araC/xylS-type" evidence="4">
    <location>
        <begin position="161"/>
        <end position="259"/>
    </location>
</feature>
<dbReference type="Proteomes" id="UP000095544">
    <property type="component" value="Unassembled WGS sequence"/>
</dbReference>
<keyword evidence="1" id="KW-0805">Transcription regulation</keyword>
<keyword evidence="2" id="KW-0238">DNA-binding</keyword>
<dbReference type="PRINTS" id="PR00032">
    <property type="entry name" value="HTHARAC"/>
</dbReference>
<dbReference type="STRING" id="39482.ERS852491_00478"/>
<dbReference type="GO" id="GO:0043565">
    <property type="term" value="F:sequence-specific DNA binding"/>
    <property type="evidence" value="ECO:0007669"/>
    <property type="project" value="InterPro"/>
</dbReference>
<dbReference type="SUPFAM" id="SSF46689">
    <property type="entry name" value="Homeodomain-like"/>
    <property type="match status" value="2"/>
</dbReference>
<dbReference type="SMART" id="SM00342">
    <property type="entry name" value="HTH_ARAC"/>
    <property type="match status" value="1"/>
</dbReference>
<gene>
    <name evidence="5" type="primary">soxS_1</name>
    <name evidence="5" type="ORF">ERS852491_00478</name>
</gene>
<accession>A0A173ZR24</accession>
<sequence>MHLEYKETKRLVKISERISKHVEPHLHSALEIVYVTEGTLELGMGTELFHMETGDIGFIFPDVIHHYQVLGSGTSKAYYIQIQPSTVGAFFDKLQKFAPKCPVVTKEKIGADMVNAITAVAHTSESEEMVVEAYVQIILAKCLPELSLVEKQNVGSTDLVYQVVSYISAHFREEMSLEKMASDLGVSKYVLSRTFSGTFHRNFSQYLNDTRMNYAVHCLETTNDNILDISMESGFDSQRTFNRAFKDRYHMTPSEYRKNCKGI</sequence>
<evidence type="ECO:0000259" key="4">
    <source>
        <dbReference type="PROSITE" id="PS01124"/>
    </source>
</evidence>
<dbReference type="PANTHER" id="PTHR43280:SF2">
    <property type="entry name" value="HTH-TYPE TRANSCRIPTIONAL REGULATOR EXSA"/>
    <property type="match status" value="1"/>
</dbReference>
<evidence type="ECO:0000256" key="1">
    <source>
        <dbReference type="ARBA" id="ARBA00023015"/>
    </source>
</evidence>
<dbReference type="EMBL" id="CYZU01000003">
    <property type="protein sequence ID" value="CUN77886.1"/>
    <property type="molecule type" value="Genomic_DNA"/>
</dbReference>
<dbReference type="AlphaFoldDB" id="A0A173ZR24"/>
<proteinExistence type="predicted"/>
<dbReference type="RefSeq" id="WP_055150656.1">
    <property type="nucleotide sequence ID" value="NZ_CYZU01000003.1"/>
</dbReference>
<reference evidence="5 6" key="1">
    <citation type="submission" date="2015-09" db="EMBL/GenBank/DDBJ databases">
        <authorList>
            <consortium name="Pathogen Informatics"/>
        </authorList>
    </citation>
    <scope>NUCLEOTIDE SEQUENCE [LARGE SCALE GENOMIC DNA]</scope>
    <source>
        <strain evidence="5 6">2789STDY5834876</strain>
    </source>
</reference>
<dbReference type="Pfam" id="PF02311">
    <property type="entry name" value="AraC_binding"/>
    <property type="match status" value="1"/>
</dbReference>
<dbReference type="InterPro" id="IPR014710">
    <property type="entry name" value="RmlC-like_jellyroll"/>
</dbReference>